<dbReference type="SUPFAM" id="SSF51011">
    <property type="entry name" value="Glycosyl hydrolase domain"/>
    <property type="match status" value="1"/>
</dbReference>
<comment type="caution">
    <text evidence="7">The sequence shown here is derived from an EMBL/GenBank/DDBJ whole genome shotgun (WGS) entry which is preliminary data.</text>
</comment>
<evidence type="ECO:0000259" key="6">
    <source>
        <dbReference type="SMART" id="SM00642"/>
    </source>
</evidence>
<dbReference type="Gene3D" id="3.90.400.10">
    <property type="entry name" value="Oligo-1,6-glucosidase, Domain 2"/>
    <property type="match status" value="1"/>
</dbReference>
<name>A0A835L1N2_SPOEX</name>
<dbReference type="EMBL" id="JACKWZ010000942">
    <property type="protein sequence ID" value="KAF9404576.1"/>
    <property type="molecule type" value="Genomic_DNA"/>
</dbReference>
<dbReference type="InterPro" id="IPR017853">
    <property type="entry name" value="GH"/>
</dbReference>
<evidence type="ECO:0000256" key="5">
    <source>
        <dbReference type="ARBA" id="ARBA00023295"/>
    </source>
</evidence>
<gene>
    <name evidence="7" type="ORF">HW555_014271</name>
</gene>
<dbReference type="SMART" id="SM00642">
    <property type="entry name" value="Aamy"/>
    <property type="match status" value="1"/>
</dbReference>
<feature type="domain" description="Glycosyl hydrolase family 13 catalytic" evidence="6">
    <location>
        <begin position="1"/>
        <end position="328"/>
    </location>
</feature>
<reference evidence="7" key="1">
    <citation type="submission" date="2020-08" db="EMBL/GenBank/DDBJ databases">
        <title>Spodoptera exigua strain:BAW_Kor-Di-RS1 Genome sequencing and assembly.</title>
        <authorList>
            <person name="Kim J."/>
            <person name="Nam H.Y."/>
            <person name="Kwon M."/>
            <person name="Choi J.H."/>
            <person name="Cho S.R."/>
            <person name="Kim G.-H."/>
        </authorList>
    </citation>
    <scope>NUCLEOTIDE SEQUENCE</scope>
    <source>
        <strain evidence="7">BAW_Kor-Di-RS1</strain>
        <tissue evidence="7">Whole-body</tissue>
    </source>
</reference>
<protein>
    <recommendedName>
        <fullName evidence="3">alpha-glucosidase</fullName>
        <ecNumber evidence="3">3.2.1.20</ecNumber>
    </recommendedName>
</protein>
<organism evidence="7 8">
    <name type="scientific">Spodoptera exigua</name>
    <name type="common">Beet armyworm</name>
    <name type="synonym">Noctua fulgens</name>
    <dbReference type="NCBI Taxonomy" id="7107"/>
    <lineage>
        <taxon>Eukaryota</taxon>
        <taxon>Metazoa</taxon>
        <taxon>Ecdysozoa</taxon>
        <taxon>Arthropoda</taxon>
        <taxon>Hexapoda</taxon>
        <taxon>Insecta</taxon>
        <taxon>Pterygota</taxon>
        <taxon>Neoptera</taxon>
        <taxon>Endopterygota</taxon>
        <taxon>Lepidoptera</taxon>
        <taxon>Glossata</taxon>
        <taxon>Ditrysia</taxon>
        <taxon>Noctuoidea</taxon>
        <taxon>Noctuidae</taxon>
        <taxon>Amphipyrinae</taxon>
        <taxon>Spodoptera</taxon>
    </lineage>
</organism>
<comment type="catalytic activity">
    <reaction evidence="1">
        <text>Hydrolysis of terminal, non-reducing (1-&gt;4)-linked alpha-D-glucose residues with release of alpha-D-glucose.</text>
        <dbReference type="EC" id="3.2.1.20"/>
    </reaction>
</comment>
<dbReference type="GO" id="GO:0004558">
    <property type="term" value="F:alpha-1,4-glucosidase activity"/>
    <property type="evidence" value="ECO:0007669"/>
    <property type="project" value="UniProtKB-EC"/>
</dbReference>
<dbReference type="FunFam" id="3.20.20.80:FF:000064">
    <property type="entry name" value="Oligo-1,6-glucosidase"/>
    <property type="match status" value="1"/>
</dbReference>
<evidence type="ECO:0000256" key="3">
    <source>
        <dbReference type="ARBA" id="ARBA00012741"/>
    </source>
</evidence>
<sequence length="460" mass="53556">MSDMDTLIIEAKKRNIRIIMDLVVNHTSSEHPWFQSALQDPNSKFHDFYVWRKSIDGDVPNELQSNFGGSAWTFVPKLGEYYLHLHAKEQPDLNWENPMMRQEIYRMMNYWIKKGVGGFRLDVIDLIGKDPDQLITKNGPTLHALLKEMNQHTFGKDDLVTVGETWGATPEIAQLYSDENRNELSMVFQFEHINLDKQAGKRKWDLKKLDPQELHQVFSKWQTELAGKGWNSLFWNNHDLPRIISRWGDDHEYRILSGKMLAIYLYFLQGTPYIYQGEEIGMINYPIQSIDEVDDIESRRMYDERIQSGYKEKDIIASINAKGRDNARHPMQWDASKEAGFTTGIPWLPTGDSGEINVAAALDDPNSLFYTYKRLIQLRKELPIITEGTFKPIPTGKAAVLAYMREYKGEKLIVVVNFSNKSEQFFVDYNQQLKKILIHNYKKEVNHVLLPYEAYAVLLH</sequence>
<keyword evidence="4" id="KW-0378">Hydrolase</keyword>
<dbReference type="Gene3D" id="2.60.40.1180">
    <property type="entry name" value="Golgi alpha-mannosidase II"/>
    <property type="match status" value="1"/>
</dbReference>
<comment type="similarity">
    <text evidence="2">Belongs to the glycosyl hydrolase 13 family.</text>
</comment>
<dbReference type="InterPro" id="IPR006047">
    <property type="entry name" value="GH13_cat_dom"/>
</dbReference>
<dbReference type="PANTHER" id="PTHR10357">
    <property type="entry name" value="ALPHA-AMYLASE FAMILY MEMBER"/>
    <property type="match status" value="1"/>
</dbReference>
<dbReference type="GO" id="GO:0009313">
    <property type="term" value="P:oligosaccharide catabolic process"/>
    <property type="evidence" value="ECO:0007669"/>
    <property type="project" value="TreeGrafter"/>
</dbReference>
<dbReference type="Pfam" id="PF00128">
    <property type="entry name" value="Alpha-amylase"/>
    <property type="match status" value="1"/>
</dbReference>
<evidence type="ECO:0000256" key="1">
    <source>
        <dbReference type="ARBA" id="ARBA00001657"/>
    </source>
</evidence>
<dbReference type="InterPro" id="IPR013780">
    <property type="entry name" value="Glyco_hydro_b"/>
</dbReference>
<accession>A0A835L1N2</accession>
<evidence type="ECO:0000256" key="4">
    <source>
        <dbReference type="ARBA" id="ARBA00022801"/>
    </source>
</evidence>
<dbReference type="CDD" id="cd11333">
    <property type="entry name" value="AmyAc_SI_OligoGlu_DGase"/>
    <property type="match status" value="1"/>
</dbReference>
<dbReference type="PANTHER" id="PTHR10357:SF179">
    <property type="entry name" value="NEUTRAL AND BASIC AMINO ACID TRANSPORT PROTEIN RBAT"/>
    <property type="match status" value="1"/>
</dbReference>
<evidence type="ECO:0000313" key="8">
    <source>
        <dbReference type="Proteomes" id="UP000648187"/>
    </source>
</evidence>
<dbReference type="AlphaFoldDB" id="A0A835L1N2"/>
<dbReference type="GO" id="GO:0004556">
    <property type="term" value="F:alpha-amylase activity"/>
    <property type="evidence" value="ECO:0007669"/>
    <property type="project" value="TreeGrafter"/>
</dbReference>
<proteinExistence type="inferred from homology"/>
<evidence type="ECO:0000313" key="7">
    <source>
        <dbReference type="EMBL" id="KAF9404576.1"/>
    </source>
</evidence>
<dbReference type="FunFam" id="3.90.400.10:FF:000002">
    <property type="entry name" value="Sucrose isomerase"/>
    <property type="match status" value="1"/>
</dbReference>
<dbReference type="SUPFAM" id="SSF51445">
    <property type="entry name" value="(Trans)glycosidases"/>
    <property type="match status" value="1"/>
</dbReference>
<dbReference type="Proteomes" id="UP000648187">
    <property type="component" value="Unassembled WGS sequence"/>
</dbReference>
<dbReference type="InterPro" id="IPR045857">
    <property type="entry name" value="O16G_dom_2"/>
</dbReference>
<evidence type="ECO:0000256" key="2">
    <source>
        <dbReference type="ARBA" id="ARBA00008061"/>
    </source>
</evidence>
<keyword evidence="5" id="KW-0326">Glycosidase</keyword>
<dbReference type="EC" id="3.2.1.20" evidence="3"/>
<keyword evidence="8" id="KW-1185">Reference proteome</keyword>
<dbReference type="Gene3D" id="3.20.20.80">
    <property type="entry name" value="Glycosidases"/>
    <property type="match status" value="1"/>
</dbReference>